<evidence type="ECO:0000259" key="1">
    <source>
        <dbReference type="Pfam" id="PF05272"/>
    </source>
</evidence>
<dbReference type="Pfam" id="PF08800">
    <property type="entry name" value="BT4734-like_N"/>
    <property type="match status" value="1"/>
</dbReference>
<dbReference type="SUPFAM" id="SSF52540">
    <property type="entry name" value="P-loop containing nucleoside triphosphate hydrolases"/>
    <property type="match status" value="1"/>
</dbReference>
<feature type="domain" description="DUF3874" evidence="3">
    <location>
        <begin position="616"/>
        <end position="671"/>
    </location>
</feature>
<proteinExistence type="predicted"/>
<keyword evidence="4" id="KW-0547">Nucleotide-binding</keyword>
<keyword evidence="4" id="KW-0378">Hydrolase</keyword>
<dbReference type="RefSeq" id="WP_207154623.1">
    <property type="nucleotide sequence ID" value="NZ_AP024484.1"/>
</dbReference>
<keyword evidence="5" id="KW-1185">Reference proteome</keyword>
<feature type="domain" description="BT4734-like N-terminal" evidence="2">
    <location>
        <begin position="74"/>
        <end position="178"/>
    </location>
</feature>
<dbReference type="InterPro" id="IPR007936">
    <property type="entry name" value="VapE-like_dom"/>
</dbReference>
<dbReference type="Pfam" id="PF05272">
    <property type="entry name" value="VapE-like_dom"/>
    <property type="match status" value="1"/>
</dbReference>
<evidence type="ECO:0000259" key="2">
    <source>
        <dbReference type="Pfam" id="PF08800"/>
    </source>
</evidence>
<keyword evidence="4" id="KW-0067">ATP-binding</keyword>
<dbReference type="GO" id="GO:0004386">
    <property type="term" value="F:helicase activity"/>
    <property type="evidence" value="ECO:0007669"/>
    <property type="project" value="UniProtKB-KW"/>
</dbReference>
<dbReference type="Gene3D" id="3.40.50.300">
    <property type="entry name" value="P-loop containing nucleotide triphosphate hydrolases"/>
    <property type="match status" value="1"/>
</dbReference>
<gene>
    <name evidence="4" type="ORF">prwr041_03410</name>
</gene>
<dbReference type="PANTHER" id="PTHR34985:SF1">
    <property type="entry name" value="SLR0554 PROTEIN"/>
    <property type="match status" value="1"/>
</dbReference>
<sequence>MKISKINVLYKTKQEIKQKLTSLDDLFVMIRGEKYQKQCNKLRYALNSYPNIAGMKLTETAELPQIQFSLCRKQYTGYVLLSFKAEDGWLNNLKFLAEGLPQTLMCFTGASAKSLKIVVAFTLPDGTLPQTEQDICFFHQHAYFTCAKFYEAELGIKCERTVPTTQTVCRISTDEHVFLNASAIPMILQQPHEGVEKRVKSEIRYQMKKTSYNAGRESGVIPFYEKQHMAMAKFQTIFLNLINNAVDMDMDEIVTELAKNCQRNGLAEEFCIKRLMRHAPYCNFDYIVRNCFRNVYDTSAPKSDCAVSKMTIDMERLRTFLAVRYAFRKNEITNDCEYRERDSFIFSWNSVTKEVLNTITINAKAEGIDAWDKDVKRFIESSFTEDYDPIADWITYLPKWDGEDRIDKFAQRVKTDNQDWVKNFHLWFIGMVSQWMRRNSMHGNSLVPLLVGEQGDGKSTFCRMIIPDEQQIYYTDRVDFTKKEDAVKALSRFILINIDEYDSISKRQTAFLKYMLQAVDVKFRNLYESITQQHKRYAAFIGTTNNPQPLIDYTGSRRYMCIRVKERIDTSTAVNYEQMYAQAVEEIKSGARTYFDNEAEHQIQLANADFLQIDCMDDIFFEMFHRPAKEEKAMRLTATEIVQKMKTKYRNISINNSNIMRVGHILMRNKFKLTRGKSRRYDIATNDTMVPLD</sequence>
<dbReference type="PANTHER" id="PTHR34985">
    <property type="entry name" value="SLR0554 PROTEIN"/>
    <property type="match status" value="1"/>
</dbReference>
<dbReference type="Proteomes" id="UP001319045">
    <property type="component" value="Chromosome"/>
</dbReference>
<organism evidence="4 5">
    <name type="scientific">Prevotella herbatica</name>
    <dbReference type="NCBI Taxonomy" id="2801997"/>
    <lineage>
        <taxon>Bacteria</taxon>
        <taxon>Pseudomonadati</taxon>
        <taxon>Bacteroidota</taxon>
        <taxon>Bacteroidia</taxon>
        <taxon>Bacteroidales</taxon>
        <taxon>Prevotellaceae</taxon>
        <taxon>Prevotella</taxon>
    </lineage>
</organism>
<feature type="domain" description="Virulence-associated protein E-like" evidence="1">
    <location>
        <begin position="399"/>
        <end position="609"/>
    </location>
</feature>
<dbReference type="InterPro" id="IPR024450">
    <property type="entry name" value="DUF3874"/>
</dbReference>
<dbReference type="InterPro" id="IPR014907">
    <property type="entry name" value="BT4734-like_N"/>
</dbReference>
<dbReference type="Pfam" id="PF12990">
    <property type="entry name" value="DUF3874"/>
    <property type="match status" value="1"/>
</dbReference>
<evidence type="ECO:0000259" key="3">
    <source>
        <dbReference type="Pfam" id="PF12990"/>
    </source>
</evidence>
<keyword evidence="4" id="KW-0347">Helicase</keyword>
<reference evidence="4 5" key="1">
    <citation type="journal article" date="2022" name="Int. J. Syst. Evol. Microbiol.">
        <title>Prevotella herbatica sp. nov., a plant polysaccharide-decomposing anaerobic bacterium isolated from a methanogenic reactor.</title>
        <authorList>
            <person name="Uek A."/>
            <person name="Tonouchi A."/>
            <person name="Kaku N."/>
            <person name="Ueki K."/>
        </authorList>
    </citation>
    <scope>NUCLEOTIDE SEQUENCE [LARGE SCALE GENOMIC DNA]</scope>
    <source>
        <strain evidence="4 5">WR041</strain>
    </source>
</reference>
<dbReference type="InterPro" id="IPR027417">
    <property type="entry name" value="P-loop_NTPase"/>
</dbReference>
<protein>
    <submittedName>
        <fullName evidence="4">Helicase</fullName>
    </submittedName>
</protein>
<dbReference type="EMBL" id="AP024484">
    <property type="protein sequence ID" value="BCS84448.1"/>
    <property type="molecule type" value="Genomic_DNA"/>
</dbReference>
<evidence type="ECO:0000313" key="4">
    <source>
        <dbReference type="EMBL" id="BCS84448.1"/>
    </source>
</evidence>
<accession>A0ABN6EK51</accession>
<name>A0ABN6EK51_9BACT</name>
<evidence type="ECO:0000313" key="5">
    <source>
        <dbReference type="Proteomes" id="UP001319045"/>
    </source>
</evidence>